<dbReference type="Gene3D" id="1.20.144.10">
    <property type="entry name" value="Phosphatidic acid phosphatase type 2/haloperoxidase"/>
    <property type="match status" value="1"/>
</dbReference>
<dbReference type="RefSeq" id="WP_191819118.1">
    <property type="nucleotide sequence ID" value="NZ_JACYFT010000002.1"/>
</dbReference>
<keyword evidence="1" id="KW-0472">Membrane</keyword>
<accession>A0A927FFU0</accession>
<proteinExistence type="predicted"/>
<feature type="domain" description="Phosphatidic acid phosphatase type 2/haloperoxidase" evidence="2">
    <location>
        <begin position="100"/>
        <end position="229"/>
    </location>
</feature>
<keyword evidence="1" id="KW-1133">Transmembrane helix</keyword>
<feature type="transmembrane region" description="Helical" evidence="1">
    <location>
        <begin position="97"/>
        <end position="116"/>
    </location>
</feature>
<gene>
    <name evidence="3" type="ORF">IC609_08700</name>
</gene>
<dbReference type="AlphaFoldDB" id="A0A927FFU0"/>
<evidence type="ECO:0000313" key="4">
    <source>
        <dbReference type="Proteomes" id="UP000647424"/>
    </source>
</evidence>
<keyword evidence="1" id="KW-0812">Transmembrane</keyword>
<dbReference type="Proteomes" id="UP000647424">
    <property type="component" value="Unassembled WGS sequence"/>
</dbReference>
<dbReference type="CDD" id="cd03396">
    <property type="entry name" value="PAP2_like_6"/>
    <property type="match status" value="1"/>
</dbReference>
<comment type="caution">
    <text evidence="3">The sequence shown here is derived from an EMBL/GenBank/DDBJ whole genome shotgun (WGS) entry which is preliminary data.</text>
</comment>
<name>A0A927FFU0_9BURK</name>
<evidence type="ECO:0000259" key="2">
    <source>
        <dbReference type="Pfam" id="PF01569"/>
    </source>
</evidence>
<organism evidence="3 4">
    <name type="scientific">Limnohabitans radicicola</name>
    <dbReference type="NCBI Taxonomy" id="2771427"/>
    <lineage>
        <taxon>Bacteria</taxon>
        <taxon>Pseudomonadati</taxon>
        <taxon>Pseudomonadota</taxon>
        <taxon>Betaproteobacteria</taxon>
        <taxon>Burkholderiales</taxon>
        <taxon>Comamonadaceae</taxon>
        <taxon>Limnohabitans</taxon>
    </lineage>
</organism>
<dbReference type="SUPFAM" id="SSF48317">
    <property type="entry name" value="Acid phosphatase/Vanadium-dependent haloperoxidase"/>
    <property type="match status" value="1"/>
</dbReference>
<evidence type="ECO:0000313" key="3">
    <source>
        <dbReference type="EMBL" id="MBD8050624.1"/>
    </source>
</evidence>
<sequence length="237" mass="26210">MTTQASSHTMPWVQTRGWHITLLLLALVVMWDLSGWDLRVMPWFGSAQGFALKENWWLSTVMHTRAQQLSVLAYVFLLVMVFWPLGPFRAASRRQRAASLLAITASLVAVSILKRISLTSCPWDLSLFGGPASYVSHWSLGVSDGGGGRCFPSGHASSALAFMAVSFPALFSHDATRHRHGRALLLLVVLLGLVFGMTQTVRGAHYPSHTLWTAWICWTTGWLTYRWTAGQPASPAD</sequence>
<protein>
    <submittedName>
        <fullName evidence="3">Phosphatase PAP2 family protein</fullName>
    </submittedName>
</protein>
<feature type="transmembrane region" description="Helical" evidence="1">
    <location>
        <begin position="66"/>
        <end position="85"/>
    </location>
</feature>
<reference evidence="3" key="1">
    <citation type="submission" date="2020-09" db="EMBL/GenBank/DDBJ databases">
        <title>Genome seq and assembly of Limnohabitants sp.</title>
        <authorList>
            <person name="Chhetri G."/>
        </authorList>
    </citation>
    <scope>NUCLEOTIDE SEQUENCE</scope>
    <source>
        <strain evidence="3">JUR4</strain>
    </source>
</reference>
<dbReference type="Pfam" id="PF01569">
    <property type="entry name" value="PAP2"/>
    <property type="match status" value="1"/>
</dbReference>
<evidence type="ECO:0000256" key="1">
    <source>
        <dbReference type="SAM" id="Phobius"/>
    </source>
</evidence>
<dbReference type="InterPro" id="IPR000326">
    <property type="entry name" value="PAP2/HPO"/>
</dbReference>
<dbReference type="InterPro" id="IPR036938">
    <property type="entry name" value="PAP2/HPO_sf"/>
</dbReference>
<feature type="transmembrane region" description="Helical" evidence="1">
    <location>
        <begin position="17"/>
        <end position="36"/>
    </location>
</feature>
<feature type="transmembrane region" description="Helical" evidence="1">
    <location>
        <begin position="153"/>
        <end position="171"/>
    </location>
</feature>
<feature type="transmembrane region" description="Helical" evidence="1">
    <location>
        <begin position="183"/>
        <end position="201"/>
    </location>
</feature>
<keyword evidence="4" id="KW-1185">Reference proteome</keyword>
<dbReference type="EMBL" id="JACYFT010000002">
    <property type="protein sequence ID" value="MBD8050624.1"/>
    <property type="molecule type" value="Genomic_DNA"/>
</dbReference>